<reference evidence="3 4" key="1">
    <citation type="submission" date="2019-11" db="EMBL/GenBank/DDBJ databases">
        <title>Comparative genomics of hydrocarbon-degrading Desulfosarcina strains.</title>
        <authorList>
            <person name="Watanabe M."/>
            <person name="Kojima H."/>
            <person name="Fukui M."/>
        </authorList>
    </citation>
    <scope>NUCLEOTIDE SEQUENCE [LARGE SCALE GENOMIC DNA]</scope>
    <source>
        <strain evidence="3 4">28bB2T</strain>
    </source>
</reference>
<evidence type="ECO:0000256" key="1">
    <source>
        <dbReference type="ARBA" id="ARBA00010364"/>
    </source>
</evidence>
<evidence type="ECO:0000313" key="4">
    <source>
        <dbReference type="Proteomes" id="UP000425960"/>
    </source>
</evidence>
<gene>
    <name evidence="3" type="ORF">DSCO28_30450</name>
</gene>
<dbReference type="KEGG" id="dov:DSCO28_30450"/>
<dbReference type="InterPro" id="IPR003746">
    <property type="entry name" value="DUF167"/>
</dbReference>
<dbReference type="Gene3D" id="3.30.1200.10">
    <property type="entry name" value="YggU-like"/>
    <property type="match status" value="1"/>
</dbReference>
<dbReference type="PANTHER" id="PTHR13420">
    <property type="entry name" value="UPF0235 PROTEIN C15ORF40"/>
    <property type="match status" value="1"/>
</dbReference>
<name>A0A5K7ZQE3_9BACT</name>
<proteinExistence type="inferred from homology"/>
<accession>A0A5K7ZQE3</accession>
<dbReference type="SUPFAM" id="SSF69786">
    <property type="entry name" value="YggU-like"/>
    <property type="match status" value="1"/>
</dbReference>
<dbReference type="EMBL" id="AP021876">
    <property type="protein sequence ID" value="BBO82479.1"/>
    <property type="molecule type" value="Genomic_DNA"/>
</dbReference>
<protein>
    <recommendedName>
        <fullName evidence="2">UPF0235 protein DSCO28_30450</fullName>
    </recommendedName>
</protein>
<dbReference type="HAMAP" id="MF_00634">
    <property type="entry name" value="UPF0235"/>
    <property type="match status" value="1"/>
</dbReference>
<dbReference type="AlphaFoldDB" id="A0A5K7ZQE3"/>
<dbReference type="RefSeq" id="WP_155322940.1">
    <property type="nucleotide sequence ID" value="NZ_AP021876.1"/>
</dbReference>
<dbReference type="InterPro" id="IPR036591">
    <property type="entry name" value="YggU-like_sf"/>
</dbReference>
<evidence type="ECO:0000313" key="3">
    <source>
        <dbReference type="EMBL" id="BBO82479.1"/>
    </source>
</evidence>
<evidence type="ECO:0000256" key="2">
    <source>
        <dbReference type="HAMAP-Rule" id="MF_00634"/>
    </source>
</evidence>
<dbReference type="SMART" id="SM01152">
    <property type="entry name" value="DUF167"/>
    <property type="match status" value="1"/>
</dbReference>
<comment type="similarity">
    <text evidence="1 2">Belongs to the UPF0235 family.</text>
</comment>
<dbReference type="NCBIfam" id="TIGR00251">
    <property type="entry name" value="DUF167 family protein"/>
    <property type="match status" value="1"/>
</dbReference>
<dbReference type="Pfam" id="PF02594">
    <property type="entry name" value="DUF167"/>
    <property type="match status" value="1"/>
</dbReference>
<sequence>MTFIIQEKPDGLIFKIRVQPRSSKNRIAGLHGDALKLNITAPPVDNAANKACSAFLASLLPVPKSAVQIVSGHTGRNKQVLIGCPERSPERETIRKLIRSWVDG</sequence>
<organism evidence="3 4">
    <name type="scientific">Desulfosarcina ovata subsp. sediminis</name>
    <dbReference type="NCBI Taxonomy" id="885957"/>
    <lineage>
        <taxon>Bacteria</taxon>
        <taxon>Pseudomonadati</taxon>
        <taxon>Thermodesulfobacteriota</taxon>
        <taxon>Desulfobacteria</taxon>
        <taxon>Desulfobacterales</taxon>
        <taxon>Desulfosarcinaceae</taxon>
        <taxon>Desulfosarcina</taxon>
    </lineage>
</organism>
<dbReference type="GO" id="GO:0005737">
    <property type="term" value="C:cytoplasm"/>
    <property type="evidence" value="ECO:0007669"/>
    <property type="project" value="TreeGrafter"/>
</dbReference>
<dbReference type="Proteomes" id="UP000425960">
    <property type="component" value="Chromosome"/>
</dbReference>
<dbReference type="PANTHER" id="PTHR13420:SF7">
    <property type="entry name" value="UPF0235 PROTEIN C15ORF40"/>
    <property type="match status" value="1"/>
</dbReference>